<dbReference type="InterPro" id="IPR058768">
    <property type="entry name" value="MCM9_N"/>
</dbReference>
<keyword evidence="8 12" id="KW-0067">ATP-binding</keyword>
<dbReference type="GO" id="GO:0006260">
    <property type="term" value="P:DNA replication"/>
    <property type="evidence" value="ECO:0007669"/>
    <property type="project" value="InterPro"/>
</dbReference>
<evidence type="ECO:0000256" key="4">
    <source>
        <dbReference type="ARBA" id="ARBA00022741"/>
    </source>
</evidence>
<dbReference type="RefSeq" id="XP_005714824.1">
    <property type="nucleotide sequence ID" value="XM_005714767.1"/>
</dbReference>
<keyword evidence="4 12" id="KW-0547">Nucleotide-binding</keyword>
<comment type="similarity">
    <text evidence="2 12">Belongs to the MCM family.</text>
</comment>
<gene>
    <name evidence="14" type="ORF">CHC_T00008889001</name>
</gene>
<dbReference type="EC" id="3.6.4.12" evidence="3"/>
<evidence type="ECO:0000256" key="8">
    <source>
        <dbReference type="ARBA" id="ARBA00022840"/>
    </source>
</evidence>
<evidence type="ECO:0000256" key="7">
    <source>
        <dbReference type="ARBA" id="ARBA00022806"/>
    </source>
</evidence>
<dbReference type="InterPro" id="IPR033762">
    <property type="entry name" value="MCM_OB"/>
</dbReference>
<evidence type="ECO:0000259" key="13">
    <source>
        <dbReference type="PROSITE" id="PS50051"/>
    </source>
</evidence>
<evidence type="ECO:0000313" key="14">
    <source>
        <dbReference type="EMBL" id="CDF35005.1"/>
    </source>
</evidence>
<feature type="domain" description="MCM C-terminal AAA(+) ATPase" evidence="13">
    <location>
        <begin position="274"/>
        <end position="481"/>
    </location>
</feature>
<dbReference type="InterPro" id="IPR018525">
    <property type="entry name" value="MCM_CS"/>
</dbReference>
<dbReference type="PhylomeDB" id="R7QC32"/>
<dbReference type="GO" id="GO:0042555">
    <property type="term" value="C:MCM complex"/>
    <property type="evidence" value="ECO:0007669"/>
    <property type="project" value="TreeGrafter"/>
</dbReference>
<comment type="subcellular location">
    <subcellularLocation>
        <location evidence="1">Nucleus</location>
    </subcellularLocation>
</comment>
<dbReference type="GO" id="GO:0016787">
    <property type="term" value="F:hydrolase activity"/>
    <property type="evidence" value="ECO:0007669"/>
    <property type="project" value="UniProtKB-KW"/>
</dbReference>
<evidence type="ECO:0000256" key="9">
    <source>
        <dbReference type="ARBA" id="ARBA00023204"/>
    </source>
</evidence>
<dbReference type="Pfam" id="PF26066">
    <property type="entry name" value="MCM9_N"/>
    <property type="match status" value="1"/>
</dbReference>
<evidence type="ECO:0000256" key="10">
    <source>
        <dbReference type="ARBA" id="ARBA00023242"/>
    </source>
</evidence>
<dbReference type="PANTHER" id="PTHR11630:SF48">
    <property type="entry name" value="DNA HELICASE MCM9"/>
    <property type="match status" value="1"/>
</dbReference>
<dbReference type="InterPro" id="IPR031327">
    <property type="entry name" value="MCM"/>
</dbReference>
<keyword evidence="10" id="KW-0539">Nucleus</keyword>
<dbReference type="InterPro" id="IPR012340">
    <property type="entry name" value="NA-bd_OB-fold"/>
</dbReference>
<dbReference type="PANTHER" id="PTHR11630">
    <property type="entry name" value="DNA REPLICATION LICENSING FACTOR MCM FAMILY MEMBER"/>
    <property type="match status" value="1"/>
</dbReference>
<organism evidence="14 15">
    <name type="scientific">Chondrus crispus</name>
    <name type="common">Carrageen Irish moss</name>
    <name type="synonym">Polymorpha crispa</name>
    <dbReference type="NCBI Taxonomy" id="2769"/>
    <lineage>
        <taxon>Eukaryota</taxon>
        <taxon>Rhodophyta</taxon>
        <taxon>Florideophyceae</taxon>
        <taxon>Rhodymeniophycidae</taxon>
        <taxon>Gigartinales</taxon>
        <taxon>Gigartinaceae</taxon>
        <taxon>Chondrus</taxon>
    </lineage>
</organism>
<keyword evidence="9" id="KW-0234">DNA repair</keyword>
<dbReference type="OMA" id="HYVKQHF"/>
<keyword evidence="7" id="KW-0347">Helicase</keyword>
<dbReference type="STRING" id="2769.R7QC32"/>
<dbReference type="GO" id="GO:0005634">
    <property type="term" value="C:nucleus"/>
    <property type="evidence" value="ECO:0007669"/>
    <property type="project" value="UniProtKB-SubCell"/>
</dbReference>
<evidence type="ECO:0000256" key="5">
    <source>
        <dbReference type="ARBA" id="ARBA00022763"/>
    </source>
</evidence>
<sequence length="622" mass="68438">MQTSRLPSEYIREFDKYLRKTCLDRIKEISAEEDDTAHYAVEIDIIAMQNIAPDGCAALLHDPQTALPLLEEAIQNLQESFTDNPKANVHARVCHLPSTPAYLKQNISALRNRDVDKLLSLLGTITRTGSVMLREVTREYICSKCKNTIVVTGDISQRGAFAVPTRCPRSCPGTKFVPLDDVPPVCREYQEVKVQEKVQHLDVGSIPRSLIVILTDDLADTVKPGDDVVVSGILYRRWNKPLIVDSRSDVELMLVALHISSNNEKKSFLHQLTARNLILKSICPQIYGMYLLKMIVAMSLIGGVSYCDPSGSRIRGESHLLIVGDPGTAKSQILRYAAKISPRSVLTTGIGTTSAGLTVTAVREAGTGEWMLDAGALVLADGGVCCIDEFDGIKNHDRGAIHEAMEQQTLSVAKAGLVCTLDTRATVLAAVNPKGGKIYFGGDQLPITVGIASPLLSRFDVVLTLLDQKNEQWDRQLSSFILNGYEAPSMEKADKIWSTERLRQYLYYIKTDLKPKLSPNAQTLLSKYYTMERASALVRLAHSHARLMFRETATALDAVFAIAAVEASSDTHEVVGGMGALHAPFPENPRQEFEKYARFILGKLGLEDAGISFYEDDAPVDS</sequence>
<evidence type="ECO:0000256" key="11">
    <source>
        <dbReference type="ARBA" id="ARBA00047995"/>
    </source>
</evidence>
<dbReference type="EMBL" id="HG001713">
    <property type="protein sequence ID" value="CDF35005.1"/>
    <property type="molecule type" value="Genomic_DNA"/>
</dbReference>
<dbReference type="GO" id="GO:0003697">
    <property type="term" value="F:single-stranded DNA binding"/>
    <property type="evidence" value="ECO:0007669"/>
    <property type="project" value="TreeGrafter"/>
</dbReference>
<keyword evidence="6" id="KW-0378">Hydrolase</keyword>
<dbReference type="KEGG" id="ccp:CHC_T00008889001"/>
<dbReference type="Gene3D" id="2.40.50.140">
    <property type="entry name" value="Nucleic acid-binding proteins"/>
    <property type="match status" value="1"/>
</dbReference>
<evidence type="ECO:0000313" key="15">
    <source>
        <dbReference type="Proteomes" id="UP000012073"/>
    </source>
</evidence>
<dbReference type="Gramene" id="CDF35005">
    <property type="protein sequence ID" value="CDF35005"/>
    <property type="gene ID" value="CHC_T00008889001"/>
</dbReference>
<dbReference type="GO" id="GO:0005524">
    <property type="term" value="F:ATP binding"/>
    <property type="evidence" value="ECO:0007669"/>
    <property type="project" value="UniProtKB-KW"/>
</dbReference>
<dbReference type="GeneID" id="17322553"/>
<accession>R7QC32</accession>
<proteinExistence type="inferred from homology"/>
<dbReference type="GO" id="GO:0000724">
    <property type="term" value="P:double-strand break repair via homologous recombination"/>
    <property type="evidence" value="ECO:0007669"/>
    <property type="project" value="TreeGrafter"/>
</dbReference>
<dbReference type="Proteomes" id="UP000012073">
    <property type="component" value="Unassembled WGS sequence"/>
</dbReference>
<name>R7QC32_CHOCR</name>
<keyword evidence="12" id="KW-0238">DNA-binding</keyword>
<reference evidence="15" key="1">
    <citation type="journal article" date="2013" name="Proc. Natl. Acad. Sci. U.S.A.">
        <title>Genome structure and metabolic features in the red seaweed Chondrus crispus shed light on evolution of the Archaeplastida.</title>
        <authorList>
            <person name="Collen J."/>
            <person name="Porcel B."/>
            <person name="Carre W."/>
            <person name="Ball S.G."/>
            <person name="Chaparro C."/>
            <person name="Tonon T."/>
            <person name="Barbeyron T."/>
            <person name="Michel G."/>
            <person name="Noel B."/>
            <person name="Valentin K."/>
            <person name="Elias M."/>
            <person name="Artiguenave F."/>
            <person name="Arun A."/>
            <person name="Aury J.M."/>
            <person name="Barbosa-Neto J.F."/>
            <person name="Bothwell J.H."/>
            <person name="Bouget F.Y."/>
            <person name="Brillet L."/>
            <person name="Cabello-Hurtado F."/>
            <person name="Capella-Gutierrez S."/>
            <person name="Charrier B."/>
            <person name="Cladiere L."/>
            <person name="Cock J.M."/>
            <person name="Coelho S.M."/>
            <person name="Colleoni C."/>
            <person name="Czjzek M."/>
            <person name="Da Silva C."/>
            <person name="Delage L."/>
            <person name="Denoeud F."/>
            <person name="Deschamps P."/>
            <person name="Dittami S.M."/>
            <person name="Gabaldon T."/>
            <person name="Gachon C.M."/>
            <person name="Groisillier A."/>
            <person name="Herve C."/>
            <person name="Jabbari K."/>
            <person name="Katinka M."/>
            <person name="Kloareg B."/>
            <person name="Kowalczyk N."/>
            <person name="Labadie K."/>
            <person name="Leblanc C."/>
            <person name="Lopez P.J."/>
            <person name="McLachlan D.H."/>
            <person name="Meslet-Cladiere L."/>
            <person name="Moustafa A."/>
            <person name="Nehr Z."/>
            <person name="Nyvall Collen P."/>
            <person name="Panaud O."/>
            <person name="Partensky F."/>
            <person name="Poulain J."/>
            <person name="Rensing S.A."/>
            <person name="Rousvoal S."/>
            <person name="Samson G."/>
            <person name="Symeonidi A."/>
            <person name="Weissenbach J."/>
            <person name="Zambounis A."/>
            <person name="Wincker P."/>
            <person name="Boyen C."/>
        </authorList>
    </citation>
    <scope>NUCLEOTIDE SEQUENCE [LARGE SCALE GENOMIC DNA]</scope>
    <source>
        <strain evidence="15">cv. Stackhouse</strain>
    </source>
</reference>
<dbReference type="InterPro" id="IPR001208">
    <property type="entry name" value="MCM_dom"/>
</dbReference>
<dbReference type="SUPFAM" id="SSF52540">
    <property type="entry name" value="P-loop containing nucleoside triphosphate hydrolases"/>
    <property type="match status" value="1"/>
</dbReference>
<evidence type="ECO:0000256" key="6">
    <source>
        <dbReference type="ARBA" id="ARBA00022801"/>
    </source>
</evidence>
<dbReference type="Gene3D" id="3.40.50.300">
    <property type="entry name" value="P-loop containing nucleotide triphosphate hydrolases"/>
    <property type="match status" value="1"/>
</dbReference>
<keyword evidence="15" id="KW-1185">Reference proteome</keyword>
<keyword evidence="5" id="KW-0227">DNA damage</keyword>
<dbReference type="OrthoDB" id="271325at2759"/>
<dbReference type="InterPro" id="IPR027417">
    <property type="entry name" value="P-loop_NTPase"/>
</dbReference>
<evidence type="ECO:0000256" key="12">
    <source>
        <dbReference type="RuleBase" id="RU004070"/>
    </source>
</evidence>
<dbReference type="Pfam" id="PF17207">
    <property type="entry name" value="MCM_OB"/>
    <property type="match status" value="1"/>
</dbReference>
<dbReference type="PRINTS" id="PR01657">
    <property type="entry name" value="MCMFAMILY"/>
</dbReference>
<evidence type="ECO:0000256" key="1">
    <source>
        <dbReference type="ARBA" id="ARBA00004123"/>
    </source>
</evidence>
<dbReference type="PROSITE" id="PS00847">
    <property type="entry name" value="MCM_1"/>
    <property type="match status" value="1"/>
</dbReference>
<dbReference type="Gene3D" id="2.20.28.10">
    <property type="match status" value="1"/>
</dbReference>
<comment type="catalytic activity">
    <reaction evidence="11">
        <text>ATP + H2O = ADP + phosphate + H(+)</text>
        <dbReference type="Rhea" id="RHEA:13065"/>
        <dbReference type="ChEBI" id="CHEBI:15377"/>
        <dbReference type="ChEBI" id="CHEBI:15378"/>
        <dbReference type="ChEBI" id="CHEBI:30616"/>
        <dbReference type="ChEBI" id="CHEBI:43474"/>
        <dbReference type="ChEBI" id="CHEBI:456216"/>
        <dbReference type="EC" id="3.6.4.12"/>
    </reaction>
</comment>
<evidence type="ECO:0000256" key="2">
    <source>
        <dbReference type="ARBA" id="ARBA00008010"/>
    </source>
</evidence>
<dbReference type="PROSITE" id="PS50051">
    <property type="entry name" value="MCM_2"/>
    <property type="match status" value="1"/>
</dbReference>
<protein>
    <recommendedName>
        <fullName evidence="3">DNA helicase</fullName>
        <ecNumber evidence="3">3.6.4.12</ecNumber>
    </recommendedName>
</protein>
<dbReference type="GO" id="GO:0017116">
    <property type="term" value="F:single-stranded DNA helicase activity"/>
    <property type="evidence" value="ECO:0007669"/>
    <property type="project" value="TreeGrafter"/>
</dbReference>
<dbReference type="SUPFAM" id="SSF50249">
    <property type="entry name" value="Nucleic acid-binding proteins"/>
    <property type="match status" value="1"/>
</dbReference>
<evidence type="ECO:0000256" key="3">
    <source>
        <dbReference type="ARBA" id="ARBA00012551"/>
    </source>
</evidence>
<dbReference type="AlphaFoldDB" id="R7QC32"/>
<dbReference type="Pfam" id="PF00493">
    <property type="entry name" value="MCM"/>
    <property type="match status" value="1"/>
</dbReference>
<dbReference type="SMART" id="SM00350">
    <property type="entry name" value="MCM"/>
    <property type="match status" value="1"/>
</dbReference>